<keyword evidence="3" id="KW-0804">Transcription</keyword>
<protein>
    <submittedName>
        <fullName evidence="6">TetR/AcrR family transcriptional regulator</fullName>
    </submittedName>
</protein>
<proteinExistence type="predicted"/>
<dbReference type="EMBL" id="JAKREW010000021">
    <property type="protein sequence ID" value="MCG7507183.1"/>
    <property type="molecule type" value="Genomic_DNA"/>
</dbReference>
<dbReference type="PROSITE" id="PS50977">
    <property type="entry name" value="HTH_TETR_2"/>
    <property type="match status" value="1"/>
</dbReference>
<dbReference type="Proteomes" id="UP001201701">
    <property type="component" value="Unassembled WGS sequence"/>
</dbReference>
<dbReference type="Gene3D" id="1.10.357.10">
    <property type="entry name" value="Tetracycline Repressor, domain 2"/>
    <property type="match status" value="1"/>
</dbReference>
<dbReference type="Pfam" id="PF21993">
    <property type="entry name" value="TetR_C_13_2"/>
    <property type="match status" value="1"/>
</dbReference>
<dbReference type="SUPFAM" id="SSF48498">
    <property type="entry name" value="Tetracyclin repressor-like, C-terminal domain"/>
    <property type="match status" value="1"/>
</dbReference>
<evidence type="ECO:0000256" key="2">
    <source>
        <dbReference type="ARBA" id="ARBA00023125"/>
    </source>
</evidence>
<evidence type="ECO:0000256" key="3">
    <source>
        <dbReference type="ARBA" id="ARBA00023163"/>
    </source>
</evidence>
<evidence type="ECO:0000256" key="1">
    <source>
        <dbReference type="ARBA" id="ARBA00023015"/>
    </source>
</evidence>
<name>A0ABS9QIA5_9HYPH</name>
<dbReference type="InterPro" id="IPR054156">
    <property type="entry name" value="YxaF_TetR_C"/>
</dbReference>
<reference evidence="6 7" key="1">
    <citation type="submission" date="2022-02" db="EMBL/GenBank/DDBJ databases">
        <title>Draft genome sequence of Mezorhizobium retamae strain IRAMC:0171 isolated from Retama raetam nodules.</title>
        <authorList>
            <person name="Bengaied R."/>
            <person name="Sbissi I."/>
            <person name="Huber K."/>
            <person name="Ghodbane F."/>
            <person name="Nouioui I."/>
            <person name="Tarhouni M."/>
            <person name="Gtari M."/>
        </authorList>
    </citation>
    <scope>NUCLEOTIDE SEQUENCE [LARGE SCALE GENOMIC DNA]</scope>
    <source>
        <strain evidence="6 7">IRAMC:0171</strain>
    </source>
</reference>
<keyword evidence="7" id="KW-1185">Reference proteome</keyword>
<dbReference type="PRINTS" id="PR00455">
    <property type="entry name" value="HTHTETR"/>
</dbReference>
<sequence length="199" mass="22112">MIQGTEDPQIAKSKHQTIVETAYSLFKRHGFHATGIDRIIAEAGVAKMTMYRKFPTKDDLIAEVLNWRARRFQSQLDRMIEAETTPSGKIMAIFNWYGRWFESPDFHGCLFAHAIAEFSDPSHPVFAAASKQKAELQDYMATILRADLDPDSASNLATAFLTLIEGATLLAQLGKGEDAIDNARRTAALLLQQDAGIPL</sequence>
<feature type="DNA-binding region" description="H-T-H motif" evidence="4">
    <location>
        <begin position="35"/>
        <end position="54"/>
    </location>
</feature>
<keyword evidence="1" id="KW-0805">Transcription regulation</keyword>
<accession>A0ABS9QIA5</accession>
<evidence type="ECO:0000259" key="5">
    <source>
        <dbReference type="PROSITE" id="PS50977"/>
    </source>
</evidence>
<dbReference type="RefSeq" id="WP_239368083.1">
    <property type="nucleotide sequence ID" value="NZ_JAKREW010000021.1"/>
</dbReference>
<dbReference type="SUPFAM" id="SSF46689">
    <property type="entry name" value="Homeodomain-like"/>
    <property type="match status" value="1"/>
</dbReference>
<evidence type="ECO:0000256" key="4">
    <source>
        <dbReference type="PROSITE-ProRule" id="PRU00335"/>
    </source>
</evidence>
<dbReference type="PANTHER" id="PTHR47506">
    <property type="entry name" value="TRANSCRIPTIONAL REGULATORY PROTEIN"/>
    <property type="match status" value="1"/>
</dbReference>
<dbReference type="InterPro" id="IPR036271">
    <property type="entry name" value="Tet_transcr_reg_TetR-rel_C_sf"/>
</dbReference>
<dbReference type="Pfam" id="PF00440">
    <property type="entry name" value="TetR_N"/>
    <property type="match status" value="1"/>
</dbReference>
<dbReference type="InterPro" id="IPR009057">
    <property type="entry name" value="Homeodomain-like_sf"/>
</dbReference>
<dbReference type="PANTHER" id="PTHR47506:SF3">
    <property type="entry name" value="HTH-TYPE TRANSCRIPTIONAL REGULATOR LMRA"/>
    <property type="match status" value="1"/>
</dbReference>
<evidence type="ECO:0000313" key="7">
    <source>
        <dbReference type="Proteomes" id="UP001201701"/>
    </source>
</evidence>
<gene>
    <name evidence="6" type="ORF">L4923_19315</name>
</gene>
<keyword evidence="2 4" id="KW-0238">DNA-binding</keyword>
<dbReference type="InterPro" id="IPR001647">
    <property type="entry name" value="HTH_TetR"/>
</dbReference>
<feature type="domain" description="HTH tetR-type" evidence="5">
    <location>
        <begin position="12"/>
        <end position="72"/>
    </location>
</feature>
<evidence type="ECO:0000313" key="6">
    <source>
        <dbReference type="EMBL" id="MCG7507183.1"/>
    </source>
</evidence>
<comment type="caution">
    <text evidence="6">The sequence shown here is derived from an EMBL/GenBank/DDBJ whole genome shotgun (WGS) entry which is preliminary data.</text>
</comment>
<organism evidence="6 7">
    <name type="scientific">Mesorhizobium retamae</name>
    <dbReference type="NCBI Taxonomy" id="2912854"/>
    <lineage>
        <taxon>Bacteria</taxon>
        <taxon>Pseudomonadati</taxon>
        <taxon>Pseudomonadota</taxon>
        <taxon>Alphaproteobacteria</taxon>
        <taxon>Hyphomicrobiales</taxon>
        <taxon>Phyllobacteriaceae</taxon>
        <taxon>Mesorhizobium</taxon>
    </lineage>
</organism>